<evidence type="ECO:0000256" key="5">
    <source>
        <dbReference type="ARBA" id="ARBA00023239"/>
    </source>
</evidence>
<gene>
    <name evidence="7 8" type="primary">mltG</name>
    <name evidence="8" type="ORF">ACFPT7_02490</name>
</gene>
<dbReference type="EC" id="4.2.2.29" evidence="7"/>
<keyword evidence="6 7" id="KW-0961">Cell wall biogenesis/degradation</keyword>
<keyword evidence="2 7" id="KW-0812">Transmembrane</keyword>
<feature type="transmembrane region" description="Helical" evidence="7">
    <location>
        <begin position="20"/>
        <end position="40"/>
    </location>
</feature>
<comment type="catalytic activity">
    <reaction evidence="7">
        <text>a peptidoglycan chain = a peptidoglycan chain with N-acetyl-1,6-anhydromuramyl-[peptide] at the reducing end + a peptidoglycan chain with N-acetylglucosamine at the non-reducing end.</text>
        <dbReference type="EC" id="4.2.2.29"/>
    </reaction>
</comment>
<protein>
    <recommendedName>
        <fullName evidence="7">Endolytic murein transglycosylase</fullName>
        <ecNumber evidence="7">4.2.2.29</ecNumber>
    </recommendedName>
    <alternativeName>
        <fullName evidence="7">Peptidoglycan lytic transglycosylase</fullName>
    </alternativeName>
    <alternativeName>
        <fullName evidence="7">Peptidoglycan polymerization terminase</fullName>
    </alternativeName>
</protein>
<comment type="function">
    <text evidence="7">Functions as a peptidoglycan terminase that cleaves nascent peptidoglycan strands endolytically to terminate their elongation.</text>
</comment>
<dbReference type="Proteomes" id="UP001596091">
    <property type="component" value="Unassembled WGS sequence"/>
</dbReference>
<feature type="site" description="Important for catalytic activity" evidence="7">
    <location>
        <position position="225"/>
    </location>
</feature>
<evidence type="ECO:0000256" key="7">
    <source>
        <dbReference type="HAMAP-Rule" id="MF_02065"/>
    </source>
</evidence>
<accession>A0ABW1E9Z3</accession>
<dbReference type="RefSeq" id="WP_263334306.1">
    <property type="nucleotide sequence ID" value="NZ_JAGSYH010000002.1"/>
</dbReference>
<dbReference type="Gene3D" id="3.30.1490.480">
    <property type="entry name" value="Endolytic murein transglycosylase"/>
    <property type="match status" value="2"/>
</dbReference>
<dbReference type="Gene3D" id="3.30.160.60">
    <property type="entry name" value="Classic Zinc Finger"/>
    <property type="match status" value="1"/>
</dbReference>
<dbReference type="InterPro" id="IPR003770">
    <property type="entry name" value="MLTG-like"/>
</dbReference>
<keyword evidence="1 7" id="KW-1003">Cell membrane</keyword>
<dbReference type="Pfam" id="PF02618">
    <property type="entry name" value="YceG"/>
    <property type="match status" value="1"/>
</dbReference>
<reference evidence="9" key="1">
    <citation type="journal article" date="2019" name="Int. J. Syst. Evol. Microbiol.">
        <title>The Global Catalogue of Microorganisms (GCM) 10K type strain sequencing project: providing services to taxonomists for standard genome sequencing and annotation.</title>
        <authorList>
            <consortium name="The Broad Institute Genomics Platform"/>
            <consortium name="The Broad Institute Genome Sequencing Center for Infectious Disease"/>
            <person name="Wu L."/>
            <person name="Ma J."/>
        </authorList>
    </citation>
    <scope>NUCLEOTIDE SEQUENCE [LARGE SCALE GENOMIC DNA]</scope>
    <source>
        <strain evidence="9">JCM 4087</strain>
    </source>
</reference>
<keyword evidence="4 7" id="KW-0472">Membrane</keyword>
<dbReference type="EMBL" id="JBHSPH010000001">
    <property type="protein sequence ID" value="MFC5861154.1"/>
    <property type="molecule type" value="Genomic_DNA"/>
</dbReference>
<dbReference type="CDD" id="cd08010">
    <property type="entry name" value="MltG_like"/>
    <property type="match status" value="1"/>
</dbReference>
<keyword evidence="3 7" id="KW-1133">Transmembrane helix</keyword>
<dbReference type="PANTHER" id="PTHR30518:SF2">
    <property type="entry name" value="ENDOLYTIC MUREIN TRANSGLYCOSYLASE"/>
    <property type="match status" value="1"/>
</dbReference>
<dbReference type="PANTHER" id="PTHR30518">
    <property type="entry name" value="ENDOLYTIC MUREIN TRANSGLYCOSYLASE"/>
    <property type="match status" value="1"/>
</dbReference>
<evidence type="ECO:0000256" key="4">
    <source>
        <dbReference type="ARBA" id="ARBA00023136"/>
    </source>
</evidence>
<comment type="caution">
    <text evidence="8">The sequence shown here is derived from an EMBL/GenBank/DDBJ whole genome shotgun (WGS) entry which is preliminary data.</text>
</comment>
<evidence type="ECO:0000256" key="1">
    <source>
        <dbReference type="ARBA" id="ARBA00022475"/>
    </source>
</evidence>
<dbReference type="NCBIfam" id="TIGR00247">
    <property type="entry name" value="endolytic transglycosylase MltG"/>
    <property type="match status" value="1"/>
</dbReference>
<keyword evidence="5 7" id="KW-0456">Lyase</keyword>
<evidence type="ECO:0000256" key="3">
    <source>
        <dbReference type="ARBA" id="ARBA00022989"/>
    </source>
</evidence>
<name>A0ABW1E9Z3_9BACT</name>
<evidence type="ECO:0000256" key="2">
    <source>
        <dbReference type="ARBA" id="ARBA00022692"/>
    </source>
</evidence>
<evidence type="ECO:0000256" key="6">
    <source>
        <dbReference type="ARBA" id="ARBA00023316"/>
    </source>
</evidence>
<proteinExistence type="inferred from homology"/>
<organism evidence="8 9">
    <name type="scientific">Acidicapsa dinghuensis</name>
    <dbReference type="NCBI Taxonomy" id="2218256"/>
    <lineage>
        <taxon>Bacteria</taxon>
        <taxon>Pseudomonadati</taxon>
        <taxon>Acidobacteriota</taxon>
        <taxon>Terriglobia</taxon>
        <taxon>Terriglobales</taxon>
        <taxon>Acidobacteriaceae</taxon>
        <taxon>Acidicapsa</taxon>
    </lineage>
</organism>
<comment type="subcellular location">
    <subcellularLocation>
        <location evidence="7">Cell membrane</location>
        <topology evidence="7">Single-pass membrane protein</topology>
    </subcellularLocation>
</comment>
<sequence length="367" mass="40085">MVSRRRTSRKKKGSGAAGILIFLFFFALVALMGATAWFVFTPSGPSQEVFVEIAPGSTSRQIAAQLESSGVIRSRYAFDAVRLWKHGSLKAGEYRFNEPATVPEVYSRIARGDVFTLAVTIPEGSTRFDIAQRLVQAGFLNLTQEKFLAATLTETPLIADLDPHAASLEGYLFPDTYRFQRRVTPTQVISAMVRRFRTEAAQIGLKQSPRSVHDTVTLASLVERETAIPSERPLVASVLTNRLDKNMPLMTDPAVIYGLQLKNQWRGAIYQSDLSSAAKDTPYNTYRHTGLPPGPIANPGAASLRAAMSPANSNYLYFVAAGLDPQGKSLFAATLDEHNKNVAAYRKAIKEANKEANANASGSSKTH</sequence>
<dbReference type="HAMAP" id="MF_02065">
    <property type="entry name" value="MltG"/>
    <property type="match status" value="1"/>
</dbReference>
<keyword evidence="9" id="KW-1185">Reference proteome</keyword>
<comment type="similarity">
    <text evidence="7">Belongs to the transglycosylase MltG family.</text>
</comment>
<evidence type="ECO:0000313" key="9">
    <source>
        <dbReference type="Proteomes" id="UP001596091"/>
    </source>
</evidence>
<evidence type="ECO:0000313" key="8">
    <source>
        <dbReference type="EMBL" id="MFC5861154.1"/>
    </source>
</evidence>